<dbReference type="EMBL" id="JACCKB010000473">
    <property type="protein sequence ID" value="NYZ70400.1"/>
    <property type="molecule type" value="Genomic_DNA"/>
</dbReference>
<proteinExistence type="predicted"/>
<evidence type="ECO:0000313" key="1">
    <source>
        <dbReference type="EMBL" id="NYZ70400.1"/>
    </source>
</evidence>
<protein>
    <submittedName>
        <fullName evidence="1">Uncharacterized protein</fullName>
    </submittedName>
</protein>
<comment type="caution">
    <text evidence="1">The sequence shown here is derived from an EMBL/GenBank/DDBJ whole genome shotgun (WGS) entry which is preliminary data.</text>
</comment>
<keyword evidence="2" id="KW-1185">Reference proteome</keyword>
<dbReference type="Proteomes" id="UP000569732">
    <property type="component" value="Unassembled WGS sequence"/>
</dbReference>
<evidence type="ECO:0000313" key="2">
    <source>
        <dbReference type="Proteomes" id="UP000569732"/>
    </source>
</evidence>
<name>A0A853I928_9GAMM</name>
<accession>A0A853I928</accession>
<organism evidence="1 2">
    <name type="scientific">Spartinivicinus marinus</name>
    <dbReference type="NCBI Taxonomy" id="2994442"/>
    <lineage>
        <taxon>Bacteria</taxon>
        <taxon>Pseudomonadati</taxon>
        <taxon>Pseudomonadota</taxon>
        <taxon>Gammaproteobacteria</taxon>
        <taxon>Oceanospirillales</taxon>
        <taxon>Zooshikellaceae</taxon>
        <taxon>Spartinivicinus</taxon>
    </lineage>
</organism>
<dbReference type="RefSeq" id="WP_180572241.1">
    <property type="nucleotide sequence ID" value="NZ_JACCKB010000473.1"/>
</dbReference>
<dbReference type="AlphaFoldDB" id="A0A853I928"/>
<reference evidence="1 2" key="1">
    <citation type="submission" date="2020-07" db="EMBL/GenBank/DDBJ databases">
        <title>Endozoicomonas sp. nov., isolated from sediment.</title>
        <authorList>
            <person name="Gu T."/>
        </authorList>
    </citation>
    <scope>NUCLEOTIDE SEQUENCE [LARGE SCALE GENOMIC DNA]</scope>
    <source>
        <strain evidence="1 2">SM1973</strain>
    </source>
</reference>
<sequence length="121" mass="14632">MEKINVLNENLRIKEEFGIFPHDFFRILLENDTHFDFDRENADWDYIKDETWHDLNMKDYVLWATTDNCDLLWWNGNRVIAMSPRSYQFMSLQISPLKFIKEIPRGTITGIFPNDLWNNND</sequence>
<gene>
    <name evidence="1" type="ORF">H0A36_30780</name>
</gene>